<dbReference type="OrthoDB" id="6385145at2"/>
<protein>
    <submittedName>
        <fullName evidence="1">Gluconate 2-dehydrogenase subunit 3 family protein</fullName>
    </submittedName>
</protein>
<dbReference type="AlphaFoldDB" id="A0A556MLF3"/>
<evidence type="ECO:0000313" key="2">
    <source>
        <dbReference type="Proteomes" id="UP000318733"/>
    </source>
</evidence>
<sequence>MNRRTTIKSLLAFGFLGASGFSIFKWADINKAPDTKFLLSKKGLIADLAETIIPVTDTPGAKDAKVEDYIITMMQKCTDIKNQNLFIDGLADVDSYSNKHYDKSFQACKPTEKTEILKHFEKKAHSFNSLIAKVEGRYLGDPFFTQLKNLTVTGYCTSQVGATKGLVYDYIPGMYNGSMPLAPHQKSWATK</sequence>
<dbReference type="InterPro" id="IPR027056">
    <property type="entry name" value="Gluconate_2DH_su3"/>
</dbReference>
<dbReference type="RefSeq" id="WP_144248788.1">
    <property type="nucleotide sequence ID" value="NZ_VLPK01000002.1"/>
</dbReference>
<dbReference type="Proteomes" id="UP000318733">
    <property type="component" value="Unassembled WGS sequence"/>
</dbReference>
<organism evidence="1 2">
    <name type="scientific">Mucilaginibacter corticis</name>
    <dbReference type="NCBI Taxonomy" id="2597670"/>
    <lineage>
        <taxon>Bacteria</taxon>
        <taxon>Pseudomonadati</taxon>
        <taxon>Bacteroidota</taxon>
        <taxon>Sphingobacteriia</taxon>
        <taxon>Sphingobacteriales</taxon>
        <taxon>Sphingobacteriaceae</taxon>
        <taxon>Mucilaginibacter</taxon>
    </lineage>
</organism>
<dbReference type="EMBL" id="VLPK01000002">
    <property type="protein sequence ID" value="TSJ40750.1"/>
    <property type="molecule type" value="Genomic_DNA"/>
</dbReference>
<dbReference type="Pfam" id="PF13618">
    <property type="entry name" value="Gluconate_2-dh3"/>
    <property type="match status" value="1"/>
</dbReference>
<keyword evidence="2" id="KW-1185">Reference proteome</keyword>
<gene>
    <name evidence="1" type="ORF">FO440_13475</name>
</gene>
<name>A0A556MLF3_9SPHI</name>
<reference evidence="1 2" key="1">
    <citation type="submission" date="2019-07" db="EMBL/GenBank/DDBJ databases">
        <authorList>
            <person name="Huq M.A."/>
        </authorList>
    </citation>
    <scope>NUCLEOTIDE SEQUENCE [LARGE SCALE GENOMIC DNA]</scope>
    <source>
        <strain evidence="1 2">MAH-19</strain>
    </source>
</reference>
<proteinExistence type="predicted"/>
<accession>A0A556MLF3</accession>
<comment type="caution">
    <text evidence="1">The sequence shown here is derived from an EMBL/GenBank/DDBJ whole genome shotgun (WGS) entry which is preliminary data.</text>
</comment>
<evidence type="ECO:0000313" key="1">
    <source>
        <dbReference type="EMBL" id="TSJ40750.1"/>
    </source>
</evidence>